<dbReference type="CDD" id="cd09606">
    <property type="entry name" value="M3B_PepF"/>
    <property type="match status" value="1"/>
</dbReference>
<evidence type="ECO:0000256" key="3">
    <source>
        <dbReference type="ARBA" id="ARBA00022801"/>
    </source>
</evidence>
<keyword evidence="3 6" id="KW-0378">Hydrolase</keyword>
<evidence type="ECO:0000256" key="1">
    <source>
        <dbReference type="ARBA" id="ARBA00022670"/>
    </source>
</evidence>
<dbReference type="GO" id="GO:0004222">
    <property type="term" value="F:metalloendopeptidase activity"/>
    <property type="evidence" value="ECO:0007669"/>
    <property type="project" value="InterPro"/>
</dbReference>
<dbReference type="PANTHER" id="PTHR11804">
    <property type="entry name" value="PROTEASE M3 THIMET OLIGOPEPTIDASE-RELATED"/>
    <property type="match status" value="1"/>
</dbReference>
<evidence type="ECO:0000256" key="5">
    <source>
        <dbReference type="ARBA" id="ARBA00023049"/>
    </source>
</evidence>
<dbReference type="AlphaFoldDB" id="A0A9D2ACS4"/>
<proteinExistence type="inferred from homology"/>
<name>A0A9D2ACS4_9FIRM</name>
<comment type="caution">
    <text evidence="8">The sequence shown here is derived from an EMBL/GenBank/DDBJ whole genome shotgun (WGS) entry which is preliminary data.</text>
</comment>
<evidence type="ECO:0000256" key="4">
    <source>
        <dbReference type="ARBA" id="ARBA00022833"/>
    </source>
</evidence>
<accession>A0A9D2ACS4</accession>
<dbReference type="GO" id="GO:0046872">
    <property type="term" value="F:metal ion binding"/>
    <property type="evidence" value="ECO:0007669"/>
    <property type="project" value="UniProtKB-UniRule"/>
</dbReference>
<dbReference type="NCBIfam" id="TIGR02289">
    <property type="entry name" value="M3_not_pepF"/>
    <property type="match status" value="1"/>
</dbReference>
<dbReference type="GO" id="GO:0006518">
    <property type="term" value="P:peptide metabolic process"/>
    <property type="evidence" value="ECO:0007669"/>
    <property type="project" value="TreeGrafter"/>
</dbReference>
<gene>
    <name evidence="8" type="ORF">H9865_02200</name>
</gene>
<feature type="domain" description="Peptidase M3A/M3B catalytic" evidence="7">
    <location>
        <begin position="165"/>
        <end position="268"/>
    </location>
</feature>
<organism evidence="8 9">
    <name type="scientific">Candidatus Allofournierella pullicola</name>
    <dbReference type="NCBI Taxonomy" id="2838596"/>
    <lineage>
        <taxon>Bacteria</taxon>
        <taxon>Bacillati</taxon>
        <taxon>Bacillota</taxon>
        <taxon>Clostridia</taxon>
        <taxon>Eubacteriales</taxon>
        <taxon>Oscillospiraceae</taxon>
        <taxon>Allofournierella</taxon>
    </lineage>
</organism>
<dbReference type="Pfam" id="PF01432">
    <property type="entry name" value="Peptidase_M3"/>
    <property type="match status" value="2"/>
</dbReference>
<dbReference type="SUPFAM" id="SSF55486">
    <property type="entry name" value="Metalloproteases ('zincins'), catalytic domain"/>
    <property type="match status" value="1"/>
</dbReference>
<sequence length="568" mass="63634">MKFSEMPYTRPNVTQTVERYREMAQRAAAAASGKELVDLFRLHTQLDDGFATAYRLAQIRHTLDTRDEFYDAENDFFDQASPEVGNAQLAFYRAVLASPHKDALAEAYAPILLDKMELAVSAASDEVLELMQQENALSSRYQKIKAGAQVAFDGQTLTLPGLDPYKQSLDRAVRKAAFEAEGGFYDSNREELDDIYSKMIENRNAQARKLGYDSYVDLSYKRMGRLGYGPKEVASFRDQVAKYVTPLAHECVKAQFARTGVRDPKFYDAAVSFADGNPTPVGTADQLLGKAVQMYTELSPETARFIRFMAESELFDLVSRPGKATGGYCETIPAYGAPFVFSNFNGTSGDVDVLTHEAGHAFQAWVAAGQGMCQELANPGMESCEIHSMSMEFLTAPWHHLFFGGDERATAKYALAHAEDALTFLPYGCMVDEFQHIVYAQPHLTPDERNRVWLELERKYRPWNDFETLPFYSRGAGWQRQLHIYEAPFYYIDYCLAQMAALQFFAASLADRDDAWQRYLALVKKGGSDTYAGLVSAAGFAVPFEQGAIEPVAKQVADWCAQKNRELA</sequence>
<dbReference type="Gene3D" id="1.10.1370.30">
    <property type="match status" value="1"/>
</dbReference>
<dbReference type="Proteomes" id="UP000824193">
    <property type="component" value="Unassembled WGS sequence"/>
</dbReference>
<evidence type="ECO:0000256" key="6">
    <source>
        <dbReference type="RuleBase" id="RU003435"/>
    </source>
</evidence>
<evidence type="ECO:0000259" key="7">
    <source>
        <dbReference type="Pfam" id="PF01432"/>
    </source>
</evidence>
<dbReference type="EMBL" id="DXFW01000004">
    <property type="protein sequence ID" value="HIX04914.1"/>
    <property type="molecule type" value="Genomic_DNA"/>
</dbReference>
<dbReference type="InterPro" id="IPR045090">
    <property type="entry name" value="Pept_M3A_M3B"/>
</dbReference>
<dbReference type="PANTHER" id="PTHR11804:SF28">
    <property type="entry name" value="OLIGOENDOPEPTIDASE F"/>
    <property type="match status" value="1"/>
</dbReference>
<keyword evidence="4 6" id="KW-0862">Zinc</keyword>
<dbReference type="InterPro" id="IPR011976">
    <property type="entry name" value="Pept_M3B_oligopep-rel"/>
</dbReference>
<keyword evidence="5 6" id="KW-0482">Metalloprotease</keyword>
<evidence type="ECO:0000313" key="8">
    <source>
        <dbReference type="EMBL" id="HIX04914.1"/>
    </source>
</evidence>
<evidence type="ECO:0000313" key="9">
    <source>
        <dbReference type="Proteomes" id="UP000824193"/>
    </source>
</evidence>
<comment type="similarity">
    <text evidence="6">Belongs to the peptidase M3 family.</text>
</comment>
<comment type="cofactor">
    <cofactor evidence="6">
        <name>Zn(2+)</name>
        <dbReference type="ChEBI" id="CHEBI:29105"/>
    </cofactor>
    <text evidence="6">Binds 1 zinc ion.</text>
</comment>
<keyword evidence="2 6" id="KW-0479">Metal-binding</keyword>
<feature type="domain" description="Peptidase M3A/M3B catalytic" evidence="7">
    <location>
        <begin position="311"/>
        <end position="547"/>
    </location>
</feature>
<reference evidence="8" key="2">
    <citation type="submission" date="2021-04" db="EMBL/GenBank/DDBJ databases">
        <authorList>
            <person name="Gilroy R."/>
        </authorList>
    </citation>
    <scope>NUCLEOTIDE SEQUENCE</scope>
    <source>
        <strain evidence="8">2239</strain>
    </source>
</reference>
<reference evidence="8" key="1">
    <citation type="journal article" date="2021" name="PeerJ">
        <title>Extensive microbial diversity within the chicken gut microbiome revealed by metagenomics and culture.</title>
        <authorList>
            <person name="Gilroy R."/>
            <person name="Ravi A."/>
            <person name="Getino M."/>
            <person name="Pursley I."/>
            <person name="Horton D.L."/>
            <person name="Alikhan N.F."/>
            <person name="Baker D."/>
            <person name="Gharbi K."/>
            <person name="Hall N."/>
            <person name="Watson M."/>
            <person name="Adriaenssens E.M."/>
            <person name="Foster-Nyarko E."/>
            <person name="Jarju S."/>
            <person name="Secka A."/>
            <person name="Antonio M."/>
            <person name="Oren A."/>
            <person name="Chaudhuri R.R."/>
            <person name="La Ragione R."/>
            <person name="Hildebrand F."/>
            <person name="Pallen M.J."/>
        </authorList>
    </citation>
    <scope>NUCLEOTIDE SEQUENCE</scope>
    <source>
        <strain evidence="8">2239</strain>
    </source>
</reference>
<evidence type="ECO:0000256" key="2">
    <source>
        <dbReference type="ARBA" id="ARBA00022723"/>
    </source>
</evidence>
<dbReference type="GO" id="GO:0006508">
    <property type="term" value="P:proteolysis"/>
    <property type="evidence" value="ECO:0007669"/>
    <property type="project" value="UniProtKB-KW"/>
</dbReference>
<dbReference type="InterPro" id="IPR001567">
    <property type="entry name" value="Pept_M3A_M3B_dom"/>
</dbReference>
<keyword evidence="1 6" id="KW-0645">Protease</keyword>
<protein>
    <submittedName>
        <fullName evidence="8">M3 family oligoendopeptidase</fullName>
    </submittedName>
</protein>